<dbReference type="Pfam" id="PF00102">
    <property type="entry name" value="Y_phosphatase"/>
    <property type="match status" value="2"/>
</dbReference>
<dbReference type="InterPro" id="IPR036116">
    <property type="entry name" value="FN3_sf"/>
</dbReference>
<feature type="domain" description="Fibronectin type-III" evidence="13">
    <location>
        <begin position="550"/>
        <end position="645"/>
    </location>
</feature>
<dbReference type="SUPFAM" id="SSF49265">
    <property type="entry name" value="Fibronectin type III"/>
    <property type="match status" value="2"/>
</dbReference>
<dbReference type="Pfam" id="PF00041">
    <property type="entry name" value="fn3"/>
    <property type="match status" value="3"/>
</dbReference>
<dbReference type="SMART" id="SM00409">
    <property type="entry name" value="IG"/>
    <property type="match status" value="5"/>
</dbReference>
<keyword evidence="9" id="KW-1133">Transmembrane helix</keyword>
<dbReference type="InterPro" id="IPR036179">
    <property type="entry name" value="Ig-like_dom_sf"/>
</dbReference>
<reference evidence="14" key="1">
    <citation type="journal article" date="2023" name="G3 (Bethesda)">
        <title>Whole genome assembly and annotation of the endangered Caribbean coral Acropora cervicornis.</title>
        <authorList>
            <person name="Selwyn J.D."/>
            <person name="Vollmer S.V."/>
        </authorList>
    </citation>
    <scope>NUCLEOTIDE SEQUENCE</scope>
    <source>
        <strain evidence="14">K2</strain>
    </source>
</reference>
<dbReference type="SMART" id="SM00060">
    <property type="entry name" value="FN3"/>
    <property type="match status" value="3"/>
</dbReference>
<dbReference type="Pfam" id="PF13895">
    <property type="entry name" value="Ig_2"/>
    <property type="match status" value="1"/>
</dbReference>
<dbReference type="SMART" id="SM00194">
    <property type="entry name" value="PTPc"/>
    <property type="match status" value="2"/>
</dbReference>
<accession>A0AAD9Q620</accession>
<dbReference type="SMART" id="SM00408">
    <property type="entry name" value="IGc2"/>
    <property type="match status" value="4"/>
</dbReference>
<evidence type="ECO:0000259" key="13">
    <source>
        <dbReference type="PROSITE" id="PS50853"/>
    </source>
</evidence>
<dbReference type="FunFam" id="3.90.190.10:FF:000088">
    <property type="entry name" value="Receptor protein-tyrosine phosphatase LAR"/>
    <property type="match status" value="1"/>
</dbReference>
<dbReference type="SUPFAM" id="SSF52799">
    <property type="entry name" value="(Phosphotyrosine protein) phosphatases II"/>
    <property type="match status" value="2"/>
</dbReference>
<feature type="domain" description="Fibronectin type-III" evidence="13">
    <location>
        <begin position="733"/>
        <end position="831"/>
    </location>
</feature>
<reference evidence="14" key="2">
    <citation type="journal article" date="2023" name="Science">
        <title>Genomic signatures of disease resistance in endangered staghorn corals.</title>
        <authorList>
            <person name="Vollmer S.V."/>
            <person name="Selwyn J.D."/>
            <person name="Despard B.A."/>
            <person name="Roesel C.L."/>
        </authorList>
    </citation>
    <scope>NUCLEOTIDE SEQUENCE</scope>
    <source>
        <strain evidence="14">K2</strain>
    </source>
</reference>
<feature type="domain" description="Tyrosine-protein phosphatase" evidence="10">
    <location>
        <begin position="1242"/>
        <end position="1396"/>
    </location>
</feature>
<feature type="region of interest" description="Disordered" evidence="8">
    <location>
        <begin position="875"/>
        <end position="897"/>
    </location>
</feature>
<evidence type="ECO:0000256" key="5">
    <source>
        <dbReference type="ARBA" id="ARBA00022912"/>
    </source>
</evidence>
<evidence type="ECO:0000256" key="2">
    <source>
        <dbReference type="ARBA" id="ARBA00013064"/>
    </source>
</evidence>
<evidence type="ECO:0000256" key="9">
    <source>
        <dbReference type="SAM" id="Phobius"/>
    </source>
</evidence>
<organism evidence="14 15">
    <name type="scientific">Acropora cervicornis</name>
    <name type="common">Staghorn coral</name>
    <dbReference type="NCBI Taxonomy" id="6130"/>
    <lineage>
        <taxon>Eukaryota</taxon>
        <taxon>Metazoa</taxon>
        <taxon>Cnidaria</taxon>
        <taxon>Anthozoa</taxon>
        <taxon>Hexacorallia</taxon>
        <taxon>Scleractinia</taxon>
        <taxon>Astrocoeniina</taxon>
        <taxon>Acroporidae</taxon>
        <taxon>Acropora</taxon>
    </lineage>
</organism>
<gene>
    <name evidence="14" type="ORF">P5673_023323</name>
</gene>
<evidence type="ECO:0000256" key="4">
    <source>
        <dbReference type="ARBA" id="ARBA00022801"/>
    </source>
</evidence>
<sequence>MLYDNKSGGVAVRAFRLTAIQSVITVNVRENVTLRWTYEVSRGERYTITWGTSADLLFTQKPWQKTAQPSPKMPTKYANRVKIVGKASLFIQRVDLSDDGFYNCHIQGDFVSLRKDINLTVIDPPRILTQLPLELTWIEGDRQEINCDADGKPKPRVTWHKDGSVIKSGHRRAKLEFTSVSYKDEGSYKYVPKETNITTNLPQDTVDDGSVITITCEALGNPPPSYKLFINDKPILDKQFERSGILTITAIGFKQKGIYRCRPENDRGTGPISEVAVYVRITHPPGNKIVDENNPVGVRCEAEGYPRPLIKWVKLLGNKNVANGTDWLLRSAQRTDQGRYRCIATNGFGRDAFAEFEINVYFAPVINRTASSQDVPAWAGIPTNLSCVATANPAPRYEWTKASGVVATSEKSGWLRVTPQEGDGFEPYTCTVENNKGSDSMVIRLVKVGMPVVKLKVVRRQSDSLFLEWLLLSDGATNSFISHYTLQYHTDHSNGGIERTIQISSEKTNYQLHDLQPYTKYTIELFATNKHFSSETSKVEAMTTEAAPSPPRNVKVKIINGTAVNVKWEAPLRPNGPLLFYTVSYDKKEYIPNGGTKILSVLPNITEVVIAPSEPLAFEANMTGAHSATLRWRKPRQLNGKILLFKIRMRWRYKNVKGTYRFITKKIPAKVTPRERRRLRRHMMDYRVLRLEPVREIQLTRIQPFAFISVHVSEGTGITDNEVFWSPWSNNYTVQTLEGELKQNKGASVKVTWLPPEYPNGIIQKYRIVYRNNSIKNYTAEVTKGLKNTSLFYILLGLHKDSIYQINVQAFTSFPGEMSPTVRRDIKTPGDVLEQSKVDTASLYGGVFAGIIAFVFVIIIVALVIRNHRKRRDATDLSGKQHAVANSNDSGIGDKESLDHVPGVKCVQGVRRGSEDVIGPGKFVTIKPIPIQRLPEYCAINHADRNKGFREEFLSIRVPGSFTWENSQKPENKAKNRFNNIIPYDHTRVTLTELEGSPGSDYINANFIDGYDHPCKFIATQGPVANTFGDFWRTVWEQGVCVVIMVTNIVEGGRIKCLKYWPSASPEMYGLVLVSPQGEEELADYVVRKFSIQMISKSAEHSAREVTQYHFTAWPDQGVPTHATSLLAFLRKVRTSVPEDSGPILIHCSAGVGRTGTYIVLDAMLDQIAAEGVVDIYGFISHIRQQRSFMVQTEGQYIFVHNALEEYVTCGSTEFPVSDLPERLRILNTVDPDSGDSLVVAEFKGQCAYYLPRREEFIVYGLLMVEVETEDQRNGFCRRRLRVTNTKSGEIRSIYHFHFKEWAERSIPLNGMGLLDMMKCITRVQQQTGNGPIVIHCSDGSGRTGTFCAINVALERVKLDGTIDIFQTVRRLRTQRPLMVQTEEQYKLCYEITRLFVESFNDYSNLK</sequence>
<dbReference type="Pfam" id="PF13927">
    <property type="entry name" value="Ig_3"/>
    <property type="match status" value="2"/>
</dbReference>
<dbReference type="SMART" id="SM00404">
    <property type="entry name" value="PTPc_motif"/>
    <property type="match status" value="2"/>
</dbReference>
<dbReference type="InterPro" id="IPR050348">
    <property type="entry name" value="Protein-Tyr_Phosphatase"/>
</dbReference>
<dbReference type="InterPro" id="IPR000387">
    <property type="entry name" value="Tyr_Pase_dom"/>
</dbReference>
<feature type="domain" description="Tyrosine specific protein phosphatases" evidence="11">
    <location>
        <begin position="1312"/>
        <end position="1387"/>
    </location>
</feature>
<dbReference type="InterPro" id="IPR000242">
    <property type="entry name" value="PTP_cat"/>
</dbReference>
<keyword evidence="6 9" id="KW-0472">Membrane</keyword>
<keyword evidence="4" id="KW-0378">Hydrolase</keyword>
<dbReference type="EC" id="3.1.3.48" evidence="2"/>
<feature type="domain" description="Ig-like" evidence="12">
    <location>
        <begin position="279"/>
        <end position="359"/>
    </location>
</feature>
<keyword evidence="9" id="KW-0812">Transmembrane</keyword>
<keyword evidence="15" id="KW-1185">Reference proteome</keyword>
<dbReference type="PROSITE" id="PS50835">
    <property type="entry name" value="IG_LIKE"/>
    <property type="match status" value="4"/>
</dbReference>
<feature type="domain" description="Ig-like" evidence="12">
    <location>
        <begin position="364"/>
        <end position="446"/>
    </location>
</feature>
<dbReference type="PROSITE" id="PS50056">
    <property type="entry name" value="TYR_PHOSPHATASE_2"/>
    <property type="match status" value="2"/>
</dbReference>
<dbReference type="GO" id="GO:0004725">
    <property type="term" value="F:protein tyrosine phosphatase activity"/>
    <property type="evidence" value="ECO:0007669"/>
    <property type="project" value="UniProtKB-EC"/>
</dbReference>
<evidence type="ECO:0000256" key="1">
    <source>
        <dbReference type="ARBA" id="ARBA00004167"/>
    </source>
</evidence>
<dbReference type="Pfam" id="PF07686">
    <property type="entry name" value="V-set"/>
    <property type="match status" value="1"/>
</dbReference>
<dbReference type="Gene3D" id="2.60.40.10">
    <property type="entry name" value="Immunoglobulins"/>
    <property type="match status" value="9"/>
</dbReference>
<dbReference type="CDD" id="cd00063">
    <property type="entry name" value="FN3"/>
    <property type="match status" value="3"/>
</dbReference>
<dbReference type="Proteomes" id="UP001249851">
    <property type="component" value="Unassembled WGS sequence"/>
</dbReference>
<dbReference type="InterPro" id="IPR003598">
    <property type="entry name" value="Ig_sub2"/>
</dbReference>
<feature type="domain" description="Ig-like" evidence="12">
    <location>
        <begin position="63"/>
        <end position="120"/>
    </location>
</feature>
<dbReference type="InterPro" id="IPR003599">
    <property type="entry name" value="Ig_sub"/>
</dbReference>
<dbReference type="InterPro" id="IPR007110">
    <property type="entry name" value="Ig-like_dom"/>
</dbReference>
<evidence type="ECO:0000256" key="7">
    <source>
        <dbReference type="ARBA" id="ARBA00051722"/>
    </source>
</evidence>
<proteinExistence type="predicted"/>
<keyword evidence="5" id="KW-0904">Protein phosphatase</keyword>
<keyword evidence="3" id="KW-0732">Signal</keyword>
<evidence type="ECO:0000259" key="10">
    <source>
        <dbReference type="PROSITE" id="PS50055"/>
    </source>
</evidence>
<dbReference type="PROSITE" id="PS50055">
    <property type="entry name" value="TYR_PHOSPHATASE_PTP"/>
    <property type="match status" value="2"/>
</dbReference>
<dbReference type="GO" id="GO:0016020">
    <property type="term" value="C:membrane"/>
    <property type="evidence" value="ECO:0007669"/>
    <property type="project" value="UniProtKB-SubCell"/>
</dbReference>
<dbReference type="Gene3D" id="3.90.190.10">
    <property type="entry name" value="Protein tyrosine phosphatase superfamily"/>
    <property type="match status" value="2"/>
</dbReference>
<evidence type="ECO:0000256" key="3">
    <source>
        <dbReference type="ARBA" id="ARBA00022729"/>
    </source>
</evidence>
<name>A0AAD9Q620_ACRCE</name>
<evidence type="ECO:0000259" key="11">
    <source>
        <dbReference type="PROSITE" id="PS50056"/>
    </source>
</evidence>
<evidence type="ECO:0000256" key="8">
    <source>
        <dbReference type="SAM" id="MobiDB-lite"/>
    </source>
</evidence>
<dbReference type="PROSITE" id="PS00383">
    <property type="entry name" value="TYR_PHOSPHATASE_1"/>
    <property type="match status" value="2"/>
</dbReference>
<dbReference type="PROSITE" id="PS50853">
    <property type="entry name" value="FN3"/>
    <property type="match status" value="3"/>
</dbReference>
<evidence type="ECO:0000259" key="12">
    <source>
        <dbReference type="PROSITE" id="PS50835"/>
    </source>
</evidence>
<dbReference type="InterPro" id="IPR003595">
    <property type="entry name" value="Tyr_Pase_cat"/>
</dbReference>
<keyword evidence="14" id="KW-0675">Receptor</keyword>
<comment type="catalytic activity">
    <reaction evidence="7">
        <text>O-phospho-L-tyrosyl-[protein] + H2O = L-tyrosyl-[protein] + phosphate</text>
        <dbReference type="Rhea" id="RHEA:10684"/>
        <dbReference type="Rhea" id="RHEA-COMP:10136"/>
        <dbReference type="Rhea" id="RHEA-COMP:20101"/>
        <dbReference type="ChEBI" id="CHEBI:15377"/>
        <dbReference type="ChEBI" id="CHEBI:43474"/>
        <dbReference type="ChEBI" id="CHEBI:46858"/>
        <dbReference type="ChEBI" id="CHEBI:61978"/>
        <dbReference type="EC" id="3.1.3.48"/>
    </reaction>
</comment>
<feature type="domain" description="Tyrosine specific protein phosphatases" evidence="11">
    <location>
        <begin position="1127"/>
        <end position="1198"/>
    </location>
</feature>
<feature type="domain" description="Fibronectin type-III" evidence="13">
    <location>
        <begin position="451"/>
        <end position="547"/>
    </location>
</feature>
<feature type="domain" description="Ig-like" evidence="12">
    <location>
        <begin position="125"/>
        <end position="278"/>
    </location>
</feature>
<protein>
    <recommendedName>
        <fullName evidence="2">protein-tyrosine-phosphatase</fullName>
        <ecNumber evidence="2">3.1.3.48</ecNumber>
    </recommendedName>
</protein>
<evidence type="ECO:0000256" key="6">
    <source>
        <dbReference type="ARBA" id="ARBA00023136"/>
    </source>
</evidence>
<dbReference type="PANTHER" id="PTHR19134:SF536">
    <property type="entry name" value="TYROSINE-PROTEIN PHOSPHATASE DOMAIN-CONTAINING PROTEIN"/>
    <property type="match status" value="1"/>
</dbReference>
<dbReference type="InterPro" id="IPR016130">
    <property type="entry name" value="Tyr_Pase_AS"/>
</dbReference>
<feature type="domain" description="Tyrosine-protein phosphatase" evidence="10">
    <location>
        <begin position="949"/>
        <end position="1207"/>
    </location>
</feature>
<dbReference type="EMBL" id="JARQWQ010000065">
    <property type="protein sequence ID" value="KAK2554980.1"/>
    <property type="molecule type" value="Genomic_DNA"/>
</dbReference>
<dbReference type="InterPro" id="IPR013106">
    <property type="entry name" value="Ig_V-set"/>
</dbReference>
<dbReference type="InterPro" id="IPR003961">
    <property type="entry name" value="FN3_dom"/>
</dbReference>
<feature type="transmembrane region" description="Helical" evidence="9">
    <location>
        <begin position="843"/>
        <end position="865"/>
    </location>
</feature>
<evidence type="ECO:0000313" key="14">
    <source>
        <dbReference type="EMBL" id="KAK2554980.1"/>
    </source>
</evidence>
<dbReference type="PANTHER" id="PTHR19134">
    <property type="entry name" value="RECEPTOR-TYPE TYROSINE-PROTEIN PHOSPHATASE"/>
    <property type="match status" value="1"/>
</dbReference>
<comment type="caution">
    <text evidence="14">The sequence shown here is derived from an EMBL/GenBank/DDBJ whole genome shotgun (WGS) entry which is preliminary data.</text>
</comment>
<dbReference type="InterPro" id="IPR013783">
    <property type="entry name" value="Ig-like_fold"/>
</dbReference>
<evidence type="ECO:0000313" key="15">
    <source>
        <dbReference type="Proteomes" id="UP001249851"/>
    </source>
</evidence>
<dbReference type="InterPro" id="IPR029021">
    <property type="entry name" value="Prot-tyrosine_phosphatase-like"/>
</dbReference>
<comment type="subcellular location">
    <subcellularLocation>
        <location evidence="1">Membrane</location>
        <topology evidence="1">Single-pass membrane protein</topology>
    </subcellularLocation>
</comment>
<dbReference type="PRINTS" id="PR00700">
    <property type="entry name" value="PRTYPHPHTASE"/>
</dbReference>
<dbReference type="SUPFAM" id="SSF48726">
    <property type="entry name" value="Immunoglobulin"/>
    <property type="match status" value="4"/>
</dbReference>